<evidence type="ECO:0000313" key="1">
    <source>
        <dbReference type="EMBL" id="QHS94884.1"/>
    </source>
</evidence>
<accession>A0A6C0BTE4</accession>
<dbReference type="EMBL" id="MN739234">
    <property type="protein sequence ID" value="QHS94884.1"/>
    <property type="molecule type" value="Genomic_DNA"/>
</dbReference>
<proteinExistence type="predicted"/>
<sequence length="217" mass="25293">MYKVTTKFILAIILFLLGLYVVLTYKSDDVIESFSGNRCPDMLIQKGDKIFLYNSKLDEVPGVNPIQFDNLEEYSEFIEWQRSHNIRCPLLFLQQSYDVQGKSVYKIKDPNNLQNNLPSELIKPKKSEMQLNSKLLDSNHDDKPFNQNSYPGYDSQNQYIGLNTPLDKLYSMDEVTRKYSPNAMMSNWGGVKYSDKTVEQEVIDKTVNEQIYQKNNR</sequence>
<protein>
    <submittedName>
        <fullName evidence="1">Uncharacterized protein</fullName>
    </submittedName>
</protein>
<organism evidence="1">
    <name type="scientific">viral metagenome</name>
    <dbReference type="NCBI Taxonomy" id="1070528"/>
    <lineage>
        <taxon>unclassified sequences</taxon>
        <taxon>metagenomes</taxon>
        <taxon>organismal metagenomes</taxon>
    </lineage>
</organism>
<name>A0A6C0BTE4_9ZZZZ</name>
<dbReference type="AlphaFoldDB" id="A0A6C0BTE4"/>
<reference evidence="1" key="1">
    <citation type="journal article" date="2020" name="Nature">
        <title>Giant virus diversity and host interactions through global metagenomics.</title>
        <authorList>
            <person name="Schulz F."/>
            <person name="Roux S."/>
            <person name="Paez-Espino D."/>
            <person name="Jungbluth S."/>
            <person name="Walsh D.A."/>
            <person name="Denef V.J."/>
            <person name="McMahon K.D."/>
            <person name="Konstantinidis K.T."/>
            <person name="Eloe-Fadrosh E.A."/>
            <person name="Kyrpides N.C."/>
            <person name="Woyke T."/>
        </authorList>
    </citation>
    <scope>NUCLEOTIDE SEQUENCE</scope>
    <source>
        <strain evidence="1">GVMAG-M-3300018428-16</strain>
    </source>
</reference>